<evidence type="ECO:0000256" key="4">
    <source>
        <dbReference type="ARBA" id="ARBA00022729"/>
    </source>
</evidence>
<evidence type="ECO:0000256" key="1">
    <source>
        <dbReference type="ARBA" id="ARBA00004168"/>
    </source>
</evidence>
<keyword evidence="11" id="KW-1185">Reference proteome</keyword>
<name>A0A559IK90_9BACL</name>
<feature type="region of interest" description="Disordered" evidence="7">
    <location>
        <begin position="156"/>
        <end position="279"/>
    </location>
</feature>
<comment type="subcellular location">
    <subcellularLocation>
        <location evidence="1">Secreted</location>
        <location evidence="1">Cell wall</location>
        <topology evidence="1">Peptidoglycan-anchor</topology>
    </subcellularLocation>
</comment>
<dbReference type="OrthoDB" id="2413751at2"/>
<dbReference type="SMART" id="SM00725">
    <property type="entry name" value="NEAT"/>
    <property type="match status" value="1"/>
</dbReference>
<dbReference type="SUPFAM" id="SSF158911">
    <property type="entry name" value="NEAT domain-like"/>
    <property type="match status" value="1"/>
</dbReference>
<organism evidence="10 11">
    <name type="scientific">Paenibacillus agilis</name>
    <dbReference type="NCBI Taxonomy" id="3020863"/>
    <lineage>
        <taxon>Bacteria</taxon>
        <taxon>Bacillati</taxon>
        <taxon>Bacillota</taxon>
        <taxon>Bacilli</taxon>
        <taxon>Bacillales</taxon>
        <taxon>Paenibacillaceae</taxon>
        <taxon>Paenibacillus</taxon>
    </lineage>
</organism>
<dbReference type="Proteomes" id="UP000318102">
    <property type="component" value="Unassembled WGS sequence"/>
</dbReference>
<dbReference type="GO" id="GO:0030492">
    <property type="term" value="F:hemoglobin binding"/>
    <property type="evidence" value="ECO:0007669"/>
    <property type="project" value="InterPro"/>
</dbReference>
<sequence>MALKLRTTVAGILAALWIWTMVLPGAAFAETKLNNGTYTADYVILQAENDNVSIANDYWEKPATVVIKDGKATVRMTINHSKWVTEFKVPSNGSHVDTKLIESDTKADKRLVEFEADVTSPIISKIHVTVPEIDYDHDYTIRIVFDMKSFKEVKEVEKKQEPAPVVVPKDNSSTNKPAPEKETKEVPKKKKPEDKKKPDAKKPPASKKPPTTKKPSTTTKPPVNKKPNSTPNTKKTAADTGGELTKEKATSSAGVISSEKKTAETATTSSKVNEQLPATQLAVSSTAEVKTLGAQSDPANEKVATVKEGVVKTASAKVDETKDSSTSSTSTTNWWTPIGAVLLLAVGGIYIWRRKS</sequence>
<keyword evidence="2" id="KW-0134">Cell wall</keyword>
<dbReference type="NCBIfam" id="TIGR03656">
    <property type="entry name" value="IsdC"/>
    <property type="match status" value="1"/>
</dbReference>
<dbReference type="PANTHER" id="PTHR37824:SF1">
    <property type="entry name" value="IRON-REGULATED SURFACE DETERMINANT PROTEIN C"/>
    <property type="match status" value="1"/>
</dbReference>
<feature type="compositionally biased region" description="Basic and acidic residues" evidence="7">
    <location>
        <begin position="178"/>
        <end position="202"/>
    </location>
</feature>
<keyword evidence="8" id="KW-1133">Transmembrane helix</keyword>
<feature type="transmembrane region" description="Helical" evidence="8">
    <location>
        <begin position="334"/>
        <end position="352"/>
    </location>
</feature>
<evidence type="ECO:0000256" key="5">
    <source>
        <dbReference type="ARBA" id="ARBA00023004"/>
    </source>
</evidence>
<dbReference type="Gene3D" id="2.60.40.1850">
    <property type="match status" value="1"/>
</dbReference>
<evidence type="ECO:0000313" key="10">
    <source>
        <dbReference type="EMBL" id="TVX88074.1"/>
    </source>
</evidence>
<evidence type="ECO:0000256" key="7">
    <source>
        <dbReference type="SAM" id="MobiDB-lite"/>
    </source>
</evidence>
<keyword evidence="8" id="KW-0812">Transmembrane</keyword>
<dbReference type="PROSITE" id="PS50978">
    <property type="entry name" value="NEAT"/>
    <property type="match status" value="1"/>
</dbReference>
<evidence type="ECO:0000256" key="3">
    <source>
        <dbReference type="ARBA" id="ARBA00022525"/>
    </source>
</evidence>
<protein>
    <submittedName>
        <fullName evidence="10">Heme uptake protein IsdC</fullName>
    </submittedName>
</protein>
<dbReference type="AlphaFoldDB" id="A0A559IK90"/>
<evidence type="ECO:0000256" key="8">
    <source>
        <dbReference type="SAM" id="Phobius"/>
    </source>
</evidence>
<gene>
    <name evidence="10" type="primary">isdC</name>
    <name evidence="10" type="ORF">FPZ44_19370</name>
</gene>
<keyword evidence="4" id="KW-0732">Signal</keyword>
<dbReference type="PANTHER" id="PTHR37824">
    <property type="entry name" value="IRON-REGULATED SURFACE DETERMINANT PROTEIN C"/>
    <property type="match status" value="1"/>
</dbReference>
<evidence type="ECO:0000256" key="6">
    <source>
        <dbReference type="ARBA" id="ARBA00023088"/>
    </source>
</evidence>
<reference evidence="10 11" key="1">
    <citation type="submission" date="2019-07" db="EMBL/GenBank/DDBJ databases">
        <authorList>
            <person name="Kim J."/>
        </authorList>
    </citation>
    <scope>NUCLEOTIDE SEQUENCE [LARGE SCALE GENOMIC DNA]</scope>
    <source>
        <strain evidence="10 11">N4</strain>
    </source>
</reference>
<feature type="compositionally biased region" description="Low complexity" evidence="7">
    <location>
        <begin position="213"/>
        <end position="235"/>
    </location>
</feature>
<proteinExistence type="predicted"/>
<keyword evidence="5" id="KW-0408">Iron</keyword>
<dbReference type="CDD" id="cd06920">
    <property type="entry name" value="NEAT"/>
    <property type="match status" value="1"/>
</dbReference>
<evidence type="ECO:0000313" key="11">
    <source>
        <dbReference type="Proteomes" id="UP000318102"/>
    </source>
</evidence>
<evidence type="ECO:0000259" key="9">
    <source>
        <dbReference type="PROSITE" id="PS50978"/>
    </source>
</evidence>
<dbReference type="EMBL" id="VNJK01000003">
    <property type="protein sequence ID" value="TVX88074.1"/>
    <property type="molecule type" value="Genomic_DNA"/>
</dbReference>
<dbReference type="GO" id="GO:0015886">
    <property type="term" value="P:heme transport"/>
    <property type="evidence" value="ECO:0007669"/>
    <property type="project" value="InterPro"/>
</dbReference>
<dbReference type="Pfam" id="PF05031">
    <property type="entry name" value="NEAT"/>
    <property type="match status" value="1"/>
</dbReference>
<keyword evidence="3" id="KW-0964">Secreted</keyword>
<dbReference type="InterPro" id="IPR019909">
    <property type="entry name" value="Haem_uptake_protein_IsdC"/>
</dbReference>
<dbReference type="InterPro" id="IPR050436">
    <property type="entry name" value="IsdA"/>
</dbReference>
<accession>A0A559IK90</accession>
<keyword evidence="6" id="KW-0572">Peptidoglycan-anchor</keyword>
<feature type="domain" description="NEAT" evidence="9">
    <location>
        <begin position="33"/>
        <end position="153"/>
    </location>
</feature>
<dbReference type="GO" id="GO:0009274">
    <property type="term" value="C:peptidoglycan-based cell wall"/>
    <property type="evidence" value="ECO:0007669"/>
    <property type="project" value="InterPro"/>
</dbReference>
<evidence type="ECO:0000256" key="2">
    <source>
        <dbReference type="ARBA" id="ARBA00022512"/>
    </source>
</evidence>
<dbReference type="InterPro" id="IPR006635">
    <property type="entry name" value="NEAT_dom"/>
</dbReference>
<keyword evidence="8" id="KW-0472">Membrane</keyword>
<dbReference type="InterPro" id="IPR037250">
    <property type="entry name" value="NEAT_dom_sf"/>
</dbReference>
<comment type="caution">
    <text evidence="10">The sequence shown here is derived from an EMBL/GenBank/DDBJ whole genome shotgun (WGS) entry which is preliminary data.</text>
</comment>